<dbReference type="Proteomes" id="UP001383192">
    <property type="component" value="Unassembled WGS sequence"/>
</dbReference>
<sequence length="435" mass="48458">MSDILHPSLIGLDDVLYTSTSPSVSNKSPFDTLPTELITQIFSYTTNSTPISLHSMPEIWTLAHVSARWRSVVCNIPWIWSNIEIDVDQSASKNDSSMEILDAYLTRSYNRPLHVSIKRSIRLALVDQSPTSSKALQRYLSRLLPHAERLEFISVHGLFSDELALFEPMRGRLASLKSLELYIHHEPQNDHMEPNDVFLSAPSLSHIKLSGTHLEGSHPMLELPWGQLRSYHGCRPNLLAASDLEECIISCRCGTLGELRHDRLESLSIPSPDPLRQASLPQLKQLNVKLMSSEDILLVTQFLRSEPLSLQHLTLTGRFQSSAQTMTAPLRDLFSAPGASDIRGLNWDVSEGIHAVCSLLTAPSNEQRCLLPKLEELTVRSSASIEGEAMLMGMVTSRFGKTKGPSDVTVRARARSNAQAQEGIRKVEGVRWNTV</sequence>
<reference evidence="2 3" key="1">
    <citation type="submission" date="2024-01" db="EMBL/GenBank/DDBJ databases">
        <title>A draft genome for a cacao thread blight-causing isolate of Paramarasmius palmivorus.</title>
        <authorList>
            <person name="Baruah I.K."/>
            <person name="Bukari Y."/>
            <person name="Amoako-Attah I."/>
            <person name="Meinhardt L.W."/>
            <person name="Bailey B.A."/>
            <person name="Cohen S.P."/>
        </authorList>
    </citation>
    <scope>NUCLEOTIDE SEQUENCE [LARGE SCALE GENOMIC DNA]</scope>
    <source>
        <strain evidence="2 3">GH-12</strain>
    </source>
</reference>
<evidence type="ECO:0000259" key="1">
    <source>
        <dbReference type="Pfam" id="PF12937"/>
    </source>
</evidence>
<dbReference type="Pfam" id="PF12937">
    <property type="entry name" value="F-box-like"/>
    <property type="match status" value="1"/>
</dbReference>
<organism evidence="2 3">
    <name type="scientific">Paramarasmius palmivorus</name>
    <dbReference type="NCBI Taxonomy" id="297713"/>
    <lineage>
        <taxon>Eukaryota</taxon>
        <taxon>Fungi</taxon>
        <taxon>Dikarya</taxon>
        <taxon>Basidiomycota</taxon>
        <taxon>Agaricomycotina</taxon>
        <taxon>Agaricomycetes</taxon>
        <taxon>Agaricomycetidae</taxon>
        <taxon>Agaricales</taxon>
        <taxon>Marasmiineae</taxon>
        <taxon>Marasmiaceae</taxon>
        <taxon>Paramarasmius</taxon>
    </lineage>
</organism>
<evidence type="ECO:0000313" key="2">
    <source>
        <dbReference type="EMBL" id="KAK7034748.1"/>
    </source>
</evidence>
<dbReference type="Gene3D" id="3.80.10.10">
    <property type="entry name" value="Ribonuclease Inhibitor"/>
    <property type="match status" value="1"/>
</dbReference>
<dbReference type="SUPFAM" id="SSF81383">
    <property type="entry name" value="F-box domain"/>
    <property type="match status" value="1"/>
</dbReference>
<evidence type="ECO:0000313" key="3">
    <source>
        <dbReference type="Proteomes" id="UP001383192"/>
    </source>
</evidence>
<keyword evidence="3" id="KW-1185">Reference proteome</keyword>
<protein>
    <recommendedName>
        <fullName evidence="1">F-box domain-containing protein</fullName>
    </recommendedName>
</protein>
<comment type="caution">
    <text evidence="2">The sequence shown here is derived from an EMBL/GenBank/DDBJ whole genome shotgun (WGS) entry which is preliminary data.</text>
</comment>
<name>A0AAW0C6Z8_9AGAR</name>
<dbReference type="InterPro" id="IPR032675">
    <property type="entry name" value="LRR_dom_sf"/>
</dbReference>
<accession>A0AAW0C6Z8</accession>
<dbReference type="EMBL" id="JAYKXP010000055">
    <property type="protein sequence ID" value="KAK7034748.1"/>
    <property type="molecule type" value="Genomic_DNA"/>
</dbReference>
<dbReference type="AlphaFoldDB" id="A0AAW0C6Z8"/>
<gene>
    <name evidence="2" type="ORF">VNI00_012155</name>
</gene>
<proteinExistence type="predicted"/>
<dbReference type="InterPro" id="IPR036047">
    <property type="entry name" value="F-box-like_dom_sf"/>
</dbReference>
<dbReference type="InterPro" id="IPR001810">
    <property type="entry name" value="F-box_dom"/>
</dbReference>
<feature type="domain" description="F-box" evidence="1">
    <location>
        <begin position="30"/>
        <end position="83"/>
    </location>
</feature>